<evidence type="ECO:0000313" key="2">
    <source>
        <dbReference type="Proteomes" id="UP001595377"/>
    </source>
</evidence>
<accession>A0ABV7DIT3</accession>
<sequence>MPAAVVFENLADAASVRASSSILLAQPTLVQQVHVERRWRALTNVAHLVLDLGAEIPIDTVAAMGLTASAARVRVSADDPSGAAGELFDSGQITVDQAYLAIIALCDMPVAGRYVRIDLSGATFDYVEAGRVCVGLRSTFAYNFDYGWSYGYVDPSTRSKTRGGQTQVTPRRPYRTIDVSFARVTAADRYTFVERIDRENALQRDILFITDPESDNLARDTIWGLMSETTPIVQPFIEDFTKQYRIEERR</sequence>
<proteinExistence type="predicted"/>
<organism evidence="1 2">
    <name type="scientific">Shinella pollutisoli</name>
    <dbReference type="NCBI Taxonomy" id="2250594"/>
    <lineage>
        <taxon>Bacteria</taxon>
        <taxon>Pseudomonadati</taxon>
        <taxon>Pseudomonadota</taxon>
        <taxon>Alphaproteobacteria</taxon>
        <taxon>Hyphomicrobiales</taxon>
        <taxon>Rhizobiaceae</taxon>
        <taxon>Shinella</taxon>
    </lineage>
</organism>
<comment type="caution">
    <text evidence="1">The sequence shown here is derived from an EMBL/GenBank/DDBJ whole genome shotgun (WGS) entry which is preliminary data.</text>
</comment>
<gene>
    <name evidence="1" type="ORF">ACFOHH_17245</name>
</gene>
<name>A0ABV7DIT3_9HYPH</name>
<keyword evidence="2" id="KW-1185">Reference proteome</keyword>
<evidence type="ECO:0000313" key="1">
    <source>
        <dbReference type="EMBL" id="MFC3074860.1"/>
    </source>
</evidence>
<reference evidence="2" key="1">
    <citation type="journal article" date="2019" name="Int. J. Syst. Evol. Microbiol.">
        <title>The Global Catalogue of Microorganisms (GCM) 10K type strain sequencing project: providing services to taxonomists for standard genome sequencing and annotation.</title>
        <authorList>
            <consortium name="The Broad Institute Genomics Platform"/>
            <consortium name="The Broad Institute Genome Sequencing Center for Infectious Disease"/>
            <person name="Wu L."/>
            <person name="Ma J."/>
        </authorList>
    </citation>
    <scope>NUCLEOTIDE SEQUENCE [LARGE SCALE GENOMIC DNA]</scope>
    <source>
        <strain evidence="2">KCTC 52677</strain>
    </source>
</reference>
<dbReference type="Proteomes" id="UP001595377">
    <property type="component" value="Unassembled WGS sequence"/>
</dbReference>
<protein>
    <submittedName>
        <fullName evidence="1">Uncharacterized protein</fullName>
    </submittedName>
</protein>
<dbReference type="EMBL" id="JBHRSP010000026">
    <property type="protein sequence ID" value="MFC3074860.1"/>
    <property type="molecule type" value="Genomic_DNA"/>
</dbReference>
<dbReference type="RefSeq" id="WP_257315142.1">
    <property type="nucleotide sequence ID" value="NZ_JANFDG010000010.1"/>
</dbReference>